<sequence length="252" mass="28527">MTSLCLLLLLALALCRLWLTHFSAMFRLFLQCLLGHKCLKDTNKKDSLIIRWKSKDGVRPLKRMSDSGEDRGHVWVIIVDREGDGECRKPRGNTRNDMIPVLERHFTHMAHTDVGQLDSVPSPRWRIGYWNEEDKKKMVLGGDQKLTAVIALQMAEFDIELHITFCKEKEEEFMLLVVGETVLVMYAREQQDEHDFGGKGSTFEQLGAPHTVAEMTSMIDFGWIASGESGPDSQGNETTAGMKKGGMRQAVE</sequence>
<dbReference type="AlphaFoldDB" id="A0A9P5NWC3"/>
<evidence type="ECO:0000313" key="4">
    <source>
        <dbReference type="Proteomes" id="UP000724874"/>
    </source>
</evidence>
<gene>
    <name evidence="3" type="ORF">CPB84DRAFT_1744526</name>
</gene>
<evidence type="ECO:0000256" key="2">
    <source>
        <dbReference type="SAM" id="SignalP"/>
    </source>
</evidence>
<feature type="chain" id="PRO_5040204574" evidence="2">
    <location>
        <begin position="16"/>
        <end position="252"/>
    </location>
</feature>
<comment type="caution">
    <text evidence="3">The sequence shown here is derived from an EMBL/GenBank/DDBJ whole genome shotgun (WGS) entry which is preliminary data.</text>
</comment>
<accession>A0A9P5NWC3</accession>
<organism evidence="3 4">
    <name type="scientific">Gymnopilus junonius</name>
    <name type="common">Spectacular rustgill mushroom</name>
    <name type="synonym">Gymnopilus spectabilis subsp. junonius</name>
    <dbReference type="NCBI Taxonomy" id="109634"/>
    <lineage>
        <taxon>Eukaryota</taxon>
        <taxon>Fungi</taxon>
        <taxon>Dikarya</taxon>
        <taxon>Basidiomycota</taxon>
        <taxon>Agaricomycotina</taxon>
        <taxon>Agaricomycetes</taxon>
        <taxon>Agaricomycetidae</taxon>
        <taxon>Agaricales</taxon>
        <taxon>Agaricineae</taxon>
        <taxon>Hymenogastraceae</taxon>
        <taxon>Gymnopilus</taxon>
    </lineage>
</organism>
<proteinExistence type="predicted"/>
<dbReference type="Proteomes" id="UP000724874">
    <property type="component" value="Unassembled WGS sequence"/>
</dbReference>
<reference evidence="3" key="1">
    <citation type="submission" date="2020-11" db="EMBL/GenBank/DDBJ databases">
        <authorList>
            <consortium name="DOE Joint Genome Institute"/>
            <person name="Ahrendt S."/>
            <person name="Riley R."/>
            <person name="Andreopoulos W."/>
            <person name="LaButti K."/>
            <person name="Pangilinan J."/>
            <person name="Ruiz-duenas F.J."/>
            <person name="Barrasa J.M."/>
            <person name="Sanchez-Garcia M."/>
            <person name="Camarero S."/>
            <person name="Miyauchi S."/>
            <person name="Serrano A."/>
            <person name="Linde D."/>
            <person name="Babiker R."/>
            <person name="Drula E."/>
            <person name="Ayuso-Fernandez I."/>
            <person name="Pacheco R."/>
            <person name="Padilla G."/>
            <person name="Ferreira P."/>
            <person name="Barriuso J."/>
            <person name="Kellner H."/>
            <person name="Castanera R."/>
            <person name="Alfaro M."/>
            <person name="Ramirez L."/>
            <person name="Pisabarro A.G."/>
            <person name="Kuo A."/>
            <person name="Tritt A."/>
            <person name="Lipzen A."/>
            <person name="He G."/>
            <person name="Yan M."/>
            <person name="Ng V."/>
            <person name="Cullen D."/>
            <person name="Martin F."/>
            <person name="Rosso M.-N."/>
            <person name="Henrissat B."/>
            <person name="Hibbett D."/>
            <person name="Martinez A.T."/>
            <person name="Grigoriev I.V."/>
        </authorList>
    </citation>
    <scope>NUCLEOTIDE SEQUENCE</scope>
    <source>
        <strain evidence="3">AH 44721</strain>
    </source>
</reference>
<keyword evidence="4" id="KW-1185">Reference proteome</keyword>
<feature type="signal peptide" evidence="2">
    <location>
        <begin position="1"/>
        <end position="15"/>
    </location>
</feature>
<protein>
    <submittedName>
        <fullName evidence="3">Uncharacterized protein</fullName>
    </submittedName>
</protein>
<name>A0A9P5NWC3_GYMJU</name>
<dbReference type="EMBL" id="JADNYJ010000014">
    <property type="protein sequence ID" value="KAF8907608.1"/>
    <property type="molecule type" value="Genomic_DNA"/>
</dbReference>
<evidence type="ECO:0000313" key="3">
    <source>
        <dbReference type="EMBL" id="KAF8907608.1"/>
    </source>
</evidence>
<feature type="region of interest" description="Disordered" evidence="1">
    <location>
        <begin position="226"/>
        <end position="252"/>
    </location>
</feature>
<keyword evidence="2" id="KW-0732">Signal</keyword>
<evidence type="ECO:0000256" key="1">
    <source>
        <dbReference type="SAM" id="MobiDB-lite"/>
    </source>
</evidence>